<feature type="domain" description="Helicase ATP-binding" evidence="5">
    <location>
        <begin position="389"/>
        <end position="567"/>
    </location>
</feature>
<feature type="compositionally biased region" description="Acidic residues" evidence="4">
    <location>
        <begin position="887"/>
        <end position="901"/>
    </location>
</feature>
<keyword evidence="2" id="KW-0378">Hydrolase</keyword>
<evidence type="ECO:0000256" key="4">
    <source>
        <dbReference type="SAM" id="MobiDB-lite"/>
    </source>
</evidence>
<sequence length="922" mass="101173">MPQDWRYRQVRKRATGLFITTNNLPGPMATSICGALDLSSSRGLQGRLATLFSKLPPGAVGRWLEVNTQVGRGGRARGSGGLAGGAMPRGLSVEEHFKRLCTVGVQEQVGDKEELLWNSFVTPVSLKAGFKLGSLGHIKELSQLMDWVGQGQVKPRPGESQEVLDAFLTVVGKLHTMRTSCEVYVFLERTKIRANVYIKFGDSEGERAKDFRVAMCTMSASGVQGCLAVTKLAPLLSAMDGWAGHPDMRAEFDRVVTGYDEAHAEMRKAGVRAEVELTLVPTADPARAPTLEIGPVHGWECRRALGLLEGRTFELEDDEAERVEADLQLELRPYQRSALAFMCRQESAANGVARHFWAQIPCEAEGLCCFYSPFKEELLFSRDETTLRREVGAHTAVGFLCLEMGLGKTACALALALARPPPPRWRSPAWVEPCAAPLANEPANRVRGGMLVVVPPTLVGQWELELDKTIAPGRFSILRFHGTKKCPNLAQLARYDLVITTTQTAANNVELLGAVEWHRVVLDEFHMQEIPRVVAMAPARSKWFMSGTPIAKEENPRESLAKFWSQAYLDGINPTGKLSSKFGAQPALLAAVMAAVTCRYTKNGNVGGERNLELPALHEREVQVTLLRDCRDRYDDVHLDRAHTARREDNVWNKLRVVNRLRGDLAGGMKEVILETDSEAEEYDDEFEEDEVDPATAMAYAAMGLPVPRPERPQRPQRTRVVRHFGAKTEAVLQELRDLKAREPGSKVLIMSDFPAALEAIAEGLPSLGLQHRNLKGGLTLEQRKQAVAAFQTDPPTTIFLLSMRAGAVGLTLTAASHMFLLDPQLKLSTEMQAVGRCHRFGQTKEVTVTRFWVKDSVESNIRRVTRRVADAAAAAGPAGAAGGSEGPEEAEGEGGEDEEAAAATTRAEDVAEFMSMPWATS</sequence>
<dbReference type="GO" id="GO:0006281">
    <property type="term" value="P:DNA repair"/>
    <property type="evidence" value="ECO:0007669"/>
    <property type="project" value="TreeGrafter"/>
</dbReference>
<evidence type="ECO:0000256" key="2">
    <source>
        <dbReference type="ARBA" id="ARBA00022801"/>
    </source>
</evidence>
<dbReference type="OrthoDB" id="568332at2759"/>
<dbReference type="GO" id="GO:0016787">
    <property type="term" value="F:hydrolase activity"/>
    <property type="evidence" value="ECO:0007669"/>
    <property type="project" value="UniProtKB-KW"/>
</dbReference>
<dbReference type="GO" id="GO:0008094">
    <property type="term" value="F:ATP-dependent activity, acting on DNA"/>
    <property type="evidence" value="ECO:0007669"/>
    <property type="project" value="TreeGrafter"/>
</dbReference>
<feature type="domain" description="Helicase C-terminal" evidence="6">
    <location>
        <begin position="731"/>
        <end position="885"/>
    </location>
</feature>
<dbReference type="RefSeq" id="XP_013906244.1">
    <property type="nucleotide sequence ID" value="XM_014050790.1"/>
</dbReference>
<dbReference type="Proteomes" id="UP000054498">
    <property type="component" value="Unassembled WGS sequence"/>
</dbReference>
<dbReference type="PROSITE" id="PS51194">
    <property type="entry name" value="HELICASE_CTER"/>
    <property type="match status" value="1"/>
</dbReference>
<dbReference type="GO" id="GO:0005524">
    <property type="term" value="F:ATP binding"/>
    <property type="evidence" value="ECO:0007669"/>
    <property type="project" value="UniProtKB-KW"/>
</dbReference>
<evidence type="ECO:0000259" key="6">
    <source>
        <dbReference type="PROSITE" id="PS51194"/>
    </source>
</evidence>
<dbReference type="KEGG" id="mng:MNEG_0720"/>
<evidence type="ECO:0000256" key="3">
    <source>
        <dbReference type="ARBA" id="ARBA00022840"/>
    </source>
</evidence>
<evidence type="ECO:0000313" key="8">
    <source>
        <dbReference type="Proteomes" id="UP000054498"/>
    </source>
</evidence>
<gene>
    <name evidence="7" type="ORF">MNEG_0720</name>
</gene>
<dbReference type="PROSITE" id="PS51192">
    <property type="entry name" value="HELICASE_ATP_BIND_1"/>
    <property type="match status" value="1"/>
</dbReference>
<dbReference type="AlphaFoldDB" id="A0A0D2MXL8"/>
<reference evidence="7 8" key="1">
    <citation type="journal article" date="2013" name="BMC Genomics">
        <title>Reconstruction of the lipid metabolism for the microalga Monoraphidium neglectum from its genome sequence reveals characteristics suitable for biofuel production.</title>
        <authorList>
            <person name="Bogen C."/>
            <person name="Al-Dilaimi A."/>
            <person name="Albersmeier A."/>
            <person name="Wichmann J."/>
            <person name="Grundmann M."/>
            <person name="Rupp O."/>
            <person name="Lauersen K.J."/>
            <person name="Blifernez-Klassen O."/>
            <person name="Kalinowski J."/>
            <person name="Goesmann A."/>
            <person name="Mussgnug J.H."/>
            <person name="Kruse O."/>
        </authorList>
    </citation>
    <scope>NUCLEOTIDE SEQUENCE [LARGE SCALE GENOMIC DNA]</scope>
    <source>
        <strain evidence="7 8">SAG 48.87</strain>
    </source>
</reference>
<name>A0A0D2MXL8_9CHLO</name>
<dbReference type="CDD" id="cd18793">
    <property type="entry name" value="SF2_C_SNF"/>
    <property type="match status" value="1"/>
</dbReference>
<accession>A0A0D2MXL8</accession>
<evidence type="ECO:0000313" key="7">
    <source>
        <dbReference type="EMBL" id="KIZ07225.1"/>
    </source>
</evidence>
<dbReference type="STRING" id="145388.A0A0D2MXL8"/>
<dbReference type="PANTHER" id="PTHR45626">
    <property type="entry name" value="TRANSCRIPTION TERMINATION FACTOR 2-RELATED"/>
    <property type="match status" value="1"/>
</dbReference>
<feature type="region of interest" description="Disordered" evidence="4">
    <location>
        <begin position="875"/>
        <end position="922"/>
    </location>
</feature>
<dbReference type="InterPro" id="IPR050628">
    <property type="entry name" value="SNF2_RAD54_helicase_TF"/>
</dbReference>
<keyword evidence="3" id="KW-0067">ATP-binding</keyword>
<dbReference type="SUPFAM" id="SSF52540">
    <property type="entry name" value="P-loop containing nucleoside triphosphate hydrolases"/>
    <property type="match status" value="2"/>
</dbReference>
<organism evidence="7 8">
    <name type="scientific">Monoraphidium neglectum</name>
    <dbReference type="NCBI Taxonomy" id="145388"/>
    <lineage>
        <taxon>Eukaryota</taxon>
        <taxon>Viridiplantae</taxon>
        <taxon>Chlorophyta</taxon>
        <taxon>core chlorophytes</taxon>
        <taxon>Chlorophyceae</taxon>
        <taxon>CS clade</taxon>
        <taxon>Sphaeropleales</taxon>
        <taxon>Selenastraceae</taxon>
        <taxon>Monoraphidium</taxon>
    </lineage>
</organism>
<dbReference type="Gene3D" id="3.40.50.300">
    <property type="entry name" value="P-loop containing nucleotide triphosphate hydrolases"/>
    <property type="match status" value="1"/>
</dbReference>
<dbReference type="InterPro" id="IPR027417">
    <property type="entry name" value="P-loop_NTPase"/>
</dbReference>
<dbReference type="PANTHER" id="PTHR45626:SF38">
    <property type="entry name" value="DEAD-BOX PROTEIN"/>
    <property type="match status" value="1"/>
</dbReference>
<dbReference type="InterPro" id="IPR001650">
    <property type="entry name" value="Helicase_C-like"/>
</dbReference>
<dbReference type="SMART" id="SM00490">
    <property type="entry name" value="HELICc"/>
    <property type="match status" value="1"/>
</dbReference>
<dbReference type="InterPro" id="IPR038718">
    <property type="entry name" value="SNF2-like_sf"/>
</dbReference>
<dbReference type="GeneID" id="25726838"/>
<dbReference type="EMBL" id="KK100281">
    <property type="protein sequence ID" value="KIZ07225.1"/>
    <property type="molecule type" value="Genomic_DNA"/>
</dbReference>
<dbReference type="InterPro" id="IPR000330">
    <property type="entry name" value="SNF2_N"/>
</dbReference>
<keyword evidence="1" id="KW-0547">Nucleotide-binding</keyword>
<evidence type="ECO:0000259" key="5">
    <source>
        <dbReference type="PROSITE" id="PS51192"/>
    </source>
</evidence>
<dbReference type="Pfam" id="PF00176">
    <property type="entry name" value="SNF2-rel_dom"/>
    <property type="match status" value="1"/>
</dbReference>
<dbReference type="SMART" id="SM00487">
    <property type="entry name" value="DEXDc"/>
    <property type="match status" value="1"/>
</dbReference>
<protein>
    <submittedName>
        <fullName evidence="7">Uncharacterized protein</fullName>
    </submittedName>
</protein>
<dbReference type="InterPro" id="IPR014001">
    <property type="entry name" value="Helicase_ATP-bd"/>
</dbReference>
<proteinExistence type="predicted"/>
<keyword evidence="8" id="KW-1185">Reference proteome</keyword>
<dbReference type="Pfam" id="PF00271">
    <property type="entry name" value="Helicase_C"/>
    <property type="match status" value="1"/>
</dbReference>
<evidence type="ECO:0000256" key="1">
    <source>
        <dbReference type="ARBA" id="ARBA00022741"/>
    </source>
</evidence>
<dbReference type="InterPro" id="IPR049730">
    <property type="entry name" value="SNF2/RAD54-like_C"/>
</dbReference>
<dbReference type="Gene3D" id="3.40.50.10810">
    <property type="entry name" value="Tandem AAA-ATPase domain"/>
    <property type="match status" value="1"/>
</dbReference>
<dbReference type="GO" id="GO:0005634">
    <property type="term" value="C:nucleus"/>
    <property type="evidence" value="ECO:0007669"/>
    <property type="project" value="TreeGrafter"/>
</dbReference>